<evidence type="ECO:0000313" key="2">
    <source>
        <dbReference type="Proteomes" id="UP000604475"/>
    </source>
</evidence>
<gene>
    <name evidence="1" type="ORF">I7412_15380</name>
</gene>
<sequence>MHGKRALYSGEHPPQARGAGITVHCSRCAGATTVGARRALLLLAPSLHLPVIRPRYPSLLRCPGCHRVSWVRLVLRVTAGT</sequence>
<dbReference type="EMBL" id="JAEACQ010000189">
    <property type="protein sequence ID" value="MBL7628508.1"/>
    <property type="molecule type" value="Genomic_DNA"/>
</dbReference>
<proteinExistence type="predicted"/>
<protein>
    <submittedName>
        <fullName evidence="1">Uncharacterized protein</fullName>
    </submittedName>
</protein>
<organism evidence="1 2">
    <name type="scientific">Frankia nepalensis</name>
    <dbReference type="NCBI Taxonomy" id="1836974"/>
    <lineage>
        <taxon>Bacteria</taxon>
        <taxon>Bacillati</taxon>
        <taxon>Actinomycetota</taxon>
        <taxon>Actinomycetes</taxon>
        <taxon>Frankiales</taxon>
        <taxon>Frankiaceae</taxon>
        <taxon>Frankia</taxon>
    </lineage>
</organism>
<comment type="caution">
    <text evidence="1">The sequence shown here is derived from an EMBL/GenBank/DDBJ whole genome shotgun (WGS) entry which is preliminary data.</text>
</comment>
<dbReference type="AlphaFoldDB" id="A0A937RLB5"/>
<accession>A0A937RLB5</accession>
<name>A0A937RLB5_9ACTN</name>
<reference evidence="1" key="1">
    <citation type="submission" date="2020-12" db="EMBL/GenBank/DDBJ databases">
        <title>Genomic characterization of non-nitrogen-fixing Frankia strains.</title>
        <authorList>
            <person name="Carlos-Shanley C."/>
            <person name="Guerra T."/>
            <person name="Hahn D."/>
        </authorList>
    </citation>
    <scope>NUCLEOTIDE SEQUENCE</scope>
    <source>
        <strain evidence="1">CN6</strain>
    </source>
</reference>
<keyword evidence="2" id="KW-1185">Reference proteome</keyword>
<evidence type="ECO:0000313" key="1">
    <source>
        <dbReference type="EMBL" id="MBL7628508.1"/>
    </source>
</evidence>
<dbReference type="Proteomes" id="UP000604475">
    <property type="component" value="Unassembled WGS sequence"/>
</dbReference>